<evidence type="ECO:0000313" key="3">
    <source>
        <dbReference type="Proteomes" id="UP000789901"/>
    </source>
</evidence>
<feature type="region of interest" description="Disordered" evidence="1">
    <location>
        <begin position="58"/>
        <end position="79"/>
    </location>
</feature>
<evidence type="ECO:0000256" key="1">
    <source>
        <dbReference type="SAM" id="MobiDB-lite"/>
    </source>
</evidence>
<dbReference type="Proteomes" id="UP000789901">
    <property type="component" value="Unassembled WGS sequence"/>
</dbReference>
<feature type="non-terminal residue" evidence="2">
    <location>
        <position position="150"/>
    </location>
</feature>
<feature type="compositionally biased region" description="Basic residues" evidence="1">
    <location>
        <begin position="60"/>
        <end position="70"/>
    </location>
</feature>
<proteinExistence type="predicted"/>
<gene>
    <name evidence="2" type="ORF">GMARGA_LOCUS18377</name>
</gene>
<protein>
    <submittedName>
        <fullName evidence="2">1850_t:CDS:1</fullName>
    </submittedName>
</protein>
<dbReference type="EMBL" id="CAJVQB010014626">
    <property type="protein sequence ID" value="CAG8769649.1"/>
    <property type="molecule type" value="Genomic_DNA"/>
</dbReference>
<comment type="caution">
    <text evidence="2">The sequence shown here is derived from an EMBL/GenBank/DDBJ whole genome shotgun (WGS) entry which is preliminary data.</text>
</comment>
<sequence length="150" mass="17614">MLKIWKKQQIKRVRGIEIKGKTPQWFQKLEQTVLENKITRSIKEVFIQVNKINEAQLKPEKRKLSHKRSKKEWEETNKENLSHNSPLISSIVPTNKILKVKENEVEDVSSWIKCKNKGGWATKISLKHLKNLIAPGKSPFERKESKIEHV</sequence>
<name>A0ABN7VHQ6_GIGMA</name>
<keyword evidence="3" id="KW-1185">Reference proteome</keyword>
<accession>A0ABN7VHQ6</accession>
<reference evidence="2 3" key="1">
    <citation type="submission" date="2021-06" db="EMBL/GenBank/DDBJ databases">
        <authorList>
            <person name="Kallberg Y."/>
            <person name="Tangrot J."/>
            <person name="Rosling A."/>
        </authorList>
    </citation>
    <scope>NUCLEOTIDE SEQUENCE [LARGE SCALE GENOMIC DNA]</scope>
    <source>
        <strain evidence="2 3">120-4 pot B 10/14</strain>
    </source>
</reference>
<organism evidence="2 3">
    <name type="scientific">Gigaspora margarita</name>
    <dbReference type="NCBI Taxonomy" id="4874"/>
    <lineage>
        <taxon>Eukaryota</taxon>
        <taxon>Fungi</taxon>
        <taxon>Fungi incertae sedis</taxon>
        <taxon>Mucoromycota</taxon>
        <taxon>Glomeromycotina</taxon>
        <taxon>Glomeromycetes</taxon>
        <taxon>Diversisporales</taxon>
        <taxon>Gigasporaceae</taxon>
        <taxon>Gigaspora</taxon>
    </lineage>
</organism>
<evidence type="ECO:0000313" key="2">
    <source>
        <dbReference type="EMBL" id="CAG8769649.1"/>
    </source>
</evidence>